<keyword evidence="2" id="KW-0472">Membrane</keyword>
<dbReference type="Pfam" id="PF14014">
    <property type="entry name" value="DUF4230"/>
    <property type="match status" value="1"/>
</dbReference>
<comment type="caution">
    <text evidence="3">The sequence shown here is derived from an EMBL/GenBank/DDBJ whole genome shotgun (WGS) entry which is preliminary data.</text>
</comment>
<reference evidence="3 4" key="1">
    <citation type="submission" date="2017-10" db="EMBL/GenBank/DDBJ databases">
        <title>Draft genome of Longibacter Salinarum.</title>
        <authorList>
            <person name="Goh K.M."/>
            <person name="Shamsir M.S."/>
            <person name="Lim S.W."/>
        </authorList>
    </citation>
    <scope>NUCLEOTIDE SEQUENCE [LARGE SCALE GENOMIC DNA]</scope>
    <source>
        <strain evidence="3 4">KCTC 52045</strain>
    </source>
</reference>
<dbReference type="InterPro" id="IPR025324">
    <property type="entry name" value="DUF4230"/>
</dbReference>
<dbReference type="AlphaFoldDB" id="A0A2A8D2X4"/>
<keyword evidence="4" id="KW-1185">Reference proteome</keyword>
<dbReference type="Proteomes" id="UP000220102">
    <property type="component" value="Unassembled WGS sequence"/>
</dbReference>
<keyword evidence="2" id="KW-1133">Transmembrane helix</keyword>
<evidence type="ECO:0000313" key="4">
    <source>
        <dbReference type="Proteomes" id="UP000220102"/>
    </source>
</evidence>
<name>A0A2A8D2X4_9BACT</name>
<dbReference type="OrthoDB" id="1494060at2"/>
<feature type="transmembrane region" description="Helical" evidence="2">
    <location>
        <begin position="7"/>
        <end position="27"/>
    </location>
</feature>
<evidence type="ECO:0000256" key="1">
    <source>
        <dbReference type="SAM" id="MobiDB-lite"/>
    </source>
</evidence>
<feature type="region of interest" description="Disordered" evidence="1">
    <location>
        <begin position="224"/>
        <end position="247"/>
    </location>
</feature>
<evidence type="ECO:0000256" key="2">
    <source>
        <dbReference type="SAM" id="Phobius"/>
    </source>
</evidence>
<gene>
    <name evidence="3" type="ORF">CRI94_03270</name>
</gene>
<accession>A0A2A8D2X4</accession>
<feature type="compositionally biased region" description="Basic and acidic residues" evidence="1">
    <location>
        <begin position="238"/>
        <end position="247"/>
    </location>
</feature>
<dbReference type="RefSeq" id="WP_098074211.1">
    <property type="nucleotide sequence ID" value="NZ_PDEQ01000001.1"/>
</dbReference>
<evidence type="ECO:0000313" key="3">
    <source>
        <dbReference type="EMBL" id="PEN15312.1"/>
    </source>
</evidence>
<organism evidence="3 4">
    <name type="scientific">Longibacter salinarum</name>
    <dbReference type="NCBI Taxonomy" id="1850348"/>
    <lineage>
        <taxon>Bacteria</taxon>
        <taxon>Pseudomonadati</taxon>
        <taxon>Rhodothermota</taxon>
        <taxon>Rhodothermia</taxon>
        <taxon>Rhodothermales</taxon>
        <taxon>Salisaetaceae</taxon>
        <taxon>Longibacter</taxon>
    </lineage>
</organism>
<protein>
    <recommendedName>
        <fullName evidence="5">DUF4230 domain-containing protein</fullName>
    </recommendedName>
</protein>
<dbReference type="EMBL" id="PDEQ01000001">
    <property type="protein sequence ID" value="PEN15312.1"/>
    <property type="molecule type" value="Genomic_DNA"/>
</dbReference>
<sequence>MTSTQRGAILGGIVAGALIAAVFVWWLRGPSEATVRRTVVTTVQSETPASVLVTGKLHMSATIDIDSTSFMTPSWMTSMLQITQPELLPYTTGTASVRVRIPGTVSYGFNVKDLTSEMIAVEDRRVTVQVPELSVQSVEPDLRQLEVRTSSSGWMKMFTTDMQEEVQRDALARVEATFRRQANAQLASSTQPKINTARALRSMLTPALESAGVANPSFQFRVGDDFVLTPTGPPESESVPRGEGDGR</sequence>
<proteinExistence type="predicted"/>
<keyword evidence="2" id="KW-0812">Transmembrane</keyword>
<evidence type="ECO:0008006" key="5">
    <source>
        <dbReference type="Google" id="ProtNLM"/>
    </source>
</evidence>